<sequence length="490" mass="55981">MRLVSPYTAVQYALKRLHYQKKSALKDQLQQSKYIGVTTDFWSDHRTKSCLVLTGHYVTNRFQFVSSVLSFTTFQQRHNAIYISQETEQQLKKLDIYNKITTITADGASNMRNAMDALSDGIGRIWCLAHKLHLTVTNGLCLWLKHKKQNDDDIQNMSDGVKAMSVDDLNEVSANIIATETSATPMNSATEQSKQKDDGMNIDSEESALSDDDDITEIDDSVEGEDNWDDEVLYEETNGHTTTITSEDQKKIGVIIEKMRTTIKMITKFRLFYAQSIEKRQKPRKILRLLRLDLFLMCRHSFFDPLGYGVLTKSERSRVEREIRQMVNDMSFETTSPQSSASTPKPVSSLQGQQQQMQQQTQKTKPPTAFKKFWLSVQRHNTTKSSKSTSSSTSIDDELMKYRTIATLESTDIIENDKPPNVLQFWASNSYQLPILSSLIQRFLSTPATSVASESCFSIASYLHRKQRSSLSPSNLAYTVFLKEKFDYQK</sequence>
<evidence type="ECO:0000256" key="3">
    <source>
        <dbReference type="ARBA" id="ARBA00022771"/>
    </source>
</evidence>
<dbReference type="Pfam" id="PF05699">
    <property type="entry name" value="Dimer_Tnp_hAT"/>
    <property type="match status" value="1"/>
</dbReference>
<dbReference type="Proteomes" id="UP000677228">
    <property type="component" value="Unassembled WGS sequence"/>
</dbReference>
<accession>A0A8S2EQ62</accession>
<comment type="caution">
    <text evidence="8">The sequence shown here is derived from an EMBL/GenBank/DDBJ whole genome shotgun (WGS) entry which is preliminary data.</text>
</comment>
<protein>
    <recommendedName>
        <fullName evidence="7">HAT C-terminal dimerisation domain-containing protein</fullName>
    </recommendedName>
</protein>
<evidence type="ECO:0000256" key="5">
    <source>
        <dbReference type="ARBA" id="ARBA00023242"/>
    </source>
</evidence>
<feature type="compositionally biased region" description="Low complexity" evidence="6">
    <location>
        <begin position="351"/>
        <end position="362"/>
    </location>
</feature>
<dbReference type="PANTHER" id="PTHR46481:SF10">
    <property type="entry name" value="ZINC FINGER BED DOMAIN-CONTAINING PROTEIN 39"/>
    <property type="match status" value="1"/>
</dbReference>
<comment type="subcellular location">
    <subcellularLocation>
        <location evidence="1">Nucleus</location>
    </subcellularLocation>
</comment>
<keyword evidence="2" id="KW-0479">Metal-binding</keyword>
<dbReference type="SUPFAM" id="SSF53098">
    <property type="entry name" value="Ribonuclease H-like"/>
    <property type="match status" value="1"/>
</dbReference>
<dbReference type="InterPro" id="IPR012337">
    <property type="entry name" value="RNaseH-like_sf"/>
</dbReference>
<feature type="compositionally biased region" description="Acidic residues" evidence="6">
    <location>
        <begin position="203"/>
        <end position="216"/>
    </location>
</feature>
<evidence type="ECO:0000259" key="7">
    <source>
        <dbReference type="Pfam" id="PF05699"/>
    </source>
</evidence>
<keyword evidence="5" id="KW-0539">Nucleus</keyword>
<evidence type="ECO:0000313" key="8">
    <source>
        <dbReference type="EMBL" id="CAF1245087.1"/>
    </source>
</evidence>
<keyword evidence="4" id="KW-0862">Zinc</keyword>
<dbReference type="EMBL" id="CAJOBA010037978">
    <property type="protein sequence ID" value="CAF4052624.1"/>
    <property type="molecule type" value="Genomic_DNA"/>
</dbReference>
<dbReference type="Proteomes" id="UP000682733">
    <property type="component" value="Unassembled WGS sequence"/>
</dbReference>
<dbReference type="EMBL" id="CAJNOK010016428">
    <property type="protein sequence ID" value="CAF1245087.1"/>
    <property type="molecule type" value="Genomic_DNA"/>
</dbReference>
<name>A0A8S2EQ62_9BILA</name>
<evidence type="ECO:0000256" key="6">
    <source>
        <dbReference type="SAM" id="MobiDB-lite"/>
    </source>
</evidence>
<dbReference type="AlphaFoldDB" id="A0A8S2EQ62"/>
<proteinExistence type="predicted"/>
<feature type="region of interest" description="Disordered" evidence="6">
    <location>
        <begin position="182"/>
        <end position="216"/>
    </location>
</feature>
<dbReference type="GO" id="GO:0046983">
    <property type="term" value="F:protein dimerization activity"/>
    <property type="evidence" value="ECO:0007669"/>
    <property type="project" value="InterPro"/>
</dbReference>
<keyword evidence="3" id="KW-0863">Zinc-finger</keyword>
<evidence type="ECO:0000256" key="4">
    <source>
        <dbReference type="ARBA" id="ARBA00022833"/>
    </source>
</evidence>
<evidence type="ECO:0000256" key="1">
    <source>
        <dbReference type="ARBA" id="ARBA00004123"/>
    </source>
</evidence>
<gene>
    <name evidence="8" type="ORF">OVA965_LOCUS26009</name>
    <name evidence="9" type="ORF">TMI583_LOCUS26744</name>
</gene>
<feature type="compositionally biased region" description="Polar residues" evidence="6">
    <location>
        <begin position="332"/>
        <end position="350"/>
    </location>
</feature>
<dbReference type="InterPro" id="IPR052035">
    <property type="entry name" value="ZnF_BED_domain_contain"/>
</dbReference>
<feature type="domain" description="HAT C-terminal dimerisation" evidence="7">
    <location>
        <begin position="412"/>
        <end position="484"/>
    </location>
</feature>
<evidence type="ECO:0000313" key="9">
    <source>
        <dbReference type="EMBL" id="CAF4052624.1"/>
    </source>
</evidence>
<reference evidence="8" key="1">
    <citation type="submission" date="2021-02" db="EMBL/GenBank/DDBJ databases">
        <authorList>
            <person name="Nowell W R."/>
        </authorList>
    </citation>
    <scope>NUCLEOTIDE SEQUENCE</scope>
</reference>
<feature type="compositionally biased region" description="Polar residues" evidence="6">
    <location>
        <begin position="182"/>
        <end position="192"/>
    </location>
</feature>
<feature type="region of interest" description="Disordered" evidence="6">
    <location>
        <begin position="332"/>
        <end position="366"/>
    </location>
</feature>
<dbReference type="GO" id="GO:0005634">
    <property type="term" value="C:nucleus"/>
    <property type="evidence" value="ECO:0007669"/>
    <property type="project" value="UniProtKB-SubCell"/>
</dbReference>
<dbReference type="InterPro" id="IPR008906">
    <property type="entry name" value="HATC_C_dom"/>
</dbReference>
<evidence type="ECO:0000256" key="2">
    <source>
        <dbReference type="ARBA" id="ARBA00022723"/>
    </source>
</evidence>
<dbReference type="PANTHER" id="PTHR46481">
    <property type="entry name" value="ZINC FINGER BED DOMAIN-CONTAINING PROTEIN 4"/>
    <property type="match status" value="1"/>
</dbReference>
<evidence type="ECO:0000313" key="10">
    <source>
        <dbReference type="Proteomes" id="UP000677228"/>
    </source>
</evidence>
<dbReference type="GO" id="GO:0008270">
    <property type="term" value="F:zinc ion binding"/>
    <property type="evidence" value="ECO:0007669"/>
    <property type="project" value="UniProtKB-KW"/>
</dbReference>
<organism evidence="8 10">
    <name type="scientific">Didymodactylos carnosus</name>
    <dbReference type="NCBI Taxonomy" id="1234261"/>
    <lineage>
        <taxon>Eukaryota</taxon>
        <taxon>Metazoa</taxon>
        <taxon>Spiralia</taxon>
        <taxon>Gnathifera</taxon>
        <taxon>Rotifera</taxon>
        <taxon>Eurotatoria</taxon>
        <taxon>Bdelloidea</taxon>
        <taxon>Philodinida</taxon>
        <taxon>Philodinidae</taxon>
        <taxon>Didymodactylos</taxon>
    </lineage>
</organism>